<dbReference type="OrthoDB" id="4227478at2759"/>
<dbReference type="STRING" id="28573.A0A0U1MB28"/>
<protein>
    <submittedName>
        <fullName evidence="1">Uncharacterized protein</fullName>
    </submittedName>
</protein>
<gene>
    <name evidence="1" type="ORF">PISL3812_09882</name>
</gene>
<sequence length="499" mass="56292">MDPEDVQCPIPFTAIFIHSTELSQNQVLHSYARSPQYCESLAMNLAALLTLEPALLQRTVANLEQQLPPQIILQFNPGNNIPDSSRPPLEMPLVSCHGTESDETPHVNDTMPADNDVFLEMDWPDTVAPHDLHVDGHQGLVNNAQSGVGFTSESRVPGVSDDPTWNTGYDADLAMDVAAALYPSPKSNPPHTPKFIHSALKRKVRKSETSEKRLKSRTASMYANRIALSPSEMPCSNDPNENGQLLFPDEAVRLNLLRSLAKRIKRPKRPFDIKKFRTIYQTGDKIISDTGILLNDLKEWLSEDYRTYGISLPRCHNLSSAEIATTMFRFLMETKNDEQQKSVYRRLAQVIFLIFVNIGVEQLNTWDKNEETVPRSGRNLTAIYHKSILASVGDLEVNAEAIHIDNRSNFCDSSLELLINYMRNAYPNAMAHFQSLNQFVQPLFANPPISTDQVVDLTGPIDPLYLKFSVSREIPDRVDTERAMKTATENLLQCFRHFD</sequence>
<proteinExistence type="predicted"/>
<organism evidence="1 2">
    <name type="scientific">Talaromyces islandicus</name>
    <name type="common">Penicillium islandicum</name>
    <dbReference type="NCBI Taxonomy" id="28573"/>
    <lineage>
        <taxon>Eukaryota</taxon>
        <taxon>Fungi</taxon>
        <taxon>Dikarya</taxon>
        <taxon>Ascomycota</taxon>
        <taxon>Pezizomycotina</taxon>
        <taxon>Eurotiomycetes</taxon>
        <taxon>Eurotiomycetidae</taxon>
        <taxon>Eurotiales</taxon>
        <taxon>Trichocomaceae</taxon>
        <taxon>Talaromyces</taxon>
        <taxon>Talaromyces sect. Islandici</taxon>
    </lineage>
</organism>
<reference evidence="1 2" key="1">
    <citation type="submission" date="2015-04" db="EMBL/GenBank/DDBJ databases">
        <authorList>
            <person name="Syromyatnikov M.Y."/>
            <person name="Popov V.N."/>
        </authorList>
    </citation>
    <scope>NUCLEOTIDE SEQUENCE [LARGE SCALE GENOMIC DNA]</scope>
    <source>
        <strain evidence="1">WF-38-12</strain>
    </source>
</reference>
<dbReference type="EMBL" id="CVMT01000019">
    <property type="protein sequence ID" value="CRG92813.1"/>
    <property type="molecule type" value="Genomic_DNA"/>
</dbReference>
<dbReference type="Proteomes" id="UP000054383">
    <property type="component" value="Unassembled WGS sequence"/>
</dbReference>
<evidence type="ECO:0000313" key="1">
    <source>
        <dbReference type="EMBL" id="CRG92813.1"/>
    </source>
</evidence>
<evidence type="ECO:0000313" key="2">
    <source>
        <dbReference type="Proteomes" id="UP000054383"/>
    </source>
</evidence>
<accession>A0A0U1MB28</accession>
<keyword evidence="2" id="KW-1185">Reference proteome</keyword>
<dbReference type="AlphaFoldDB" id="A0A0U1MB28"/>
<name>A0A0U1MB28_TALIS</name>